<feature type="domain" description="YjiS-like" evidence="1">
    <location>
        <begin position="28"/>
        <end position="53"/>
    </location>
</feature>
<dbReference type="Pfam" id="PF06568">
    <property type="entry name" value="YjiS-like"/>
    <property type="match status" value="1"/>
</dbReference>
<gene>
    <name evidence="2" type="ORF">TRM7615_02074</name>
</gene>
<reference evidence="3" key="1">
    <citation type="submission" date="2018-03" db="EMBL/GenBank/DDBJ databases">
        <authorList>
            <person name="Rodrigo-Torres L."/>
            <person name="Arahal R. D."/>
            <person name="Lucena T."/>
        </authorList>
    </citation>
    <scope>NUCLEOTIDE SEQUENCE [LARGE SCALE GENOMIC DNA]</scope>
    <source>
        <strain evidence="3">CECT 7615</strain>
    </source>
</reference>
<proteinExistence type="predicted"/>
<accession>A0A2R8C848</accession>
<dbReference type="InterPro" id="IPR009506">
    <property type="entry name" value="YjiS-like"/>
</dbReference>
<dbReference type="EMBL" id="ONZG01000004">
    <property type="protein sequence ID" value="SPJ28572.1"/>
    <property type="molecule type" value="Genomic_DNA"/>
</dbReference>
<evidence type="ECO:0000259" key="1">
    <source>
        <dbReference type="Pfam" id="PF06568"/>
    </source>
</evidence>
<dbReference type="OrthoDB" id="8096613at2"/>
<keyword evidence="3" id="KW-1185">Reference proteome</keyword>
<dbReference type="AlphaFoldDB" id="A0A2R8C848"/>
<dbReference type="RefSeq" id="WP_108787310.1">
    <property type="nucleotide sequence ID" value="NZ_ONZG01000004.1"/>
</dbReference>
<sequence>MTLINTSIAHRRRRASILKTITHLVAVHRQRKALARMDDTALDDIGVSRAQAHREASRPIWDAPETWRC</sequence>
<evidence type="ECO:0000313" key="3">
    <source>
        <dbReference type="Proteomes" id="UP000244898"/>
    </source>
</evidence>
<name>A0A2R8C848_9RHOB</name>
<organism evidence="2 3">
    <name type="scientific">Falsiruegeria mediterranea M17</name>
    <dbReference type="NCBI Taxonomy" id="1200281"/>
    <lineage>
        <taxon>Bacteria</taxon>
        <taxon>Pseudomonadati</taxon>
        <taxon>Pseudomonadota</taxon>
        <taxon>Alphaproteobacteria</taxon>
        <taxon>Rhodobacterales</taxon>
        <taxon>Roseobacteraceae</taxon>
        <taxon>Falsiruegeria</taxon>
    </lineage>
</organism>
<dbReference type="Proteomes" id="UP000244898">
    <property type="component" value="Unassembled WGS sequence"/>
</dbReference>
<protein>
    <recommendedName>
        <fullName evidence="1">YjiS-like domain-containing protein</fullName>
    </recommendedName>
</protein>
<evidence type="ECO:0000313" key="2">
    <source>
        <dbReference type="EMBL" id="SPJ28572.1"/>
    </source>
</evidence>